<protein>
    <submittedName>
        <fullName evidence="2">CubicO group peptidase (Beta-lactamase class C family)</fullName>
    </submittedName>
</protein>
<dbReference type="SUPFAM" id="SSF56601">
    <property type="entry name" value="beta-lactamase/transpeptidase-like"/>
    <property type="match status" value="1"/>
</dbReference>
<reference evidence="2" key="1">
    <citation type="submission" date="2023-07" db="EMBL/GenBank/DDBJ databases">
        <title>Genomic Encyclopedia of Type Strains, Phase IV (KMG-IV): sequencing the most valuable type-strain genomes for metagenomic binning, comparative biology and taxonomic classification.</title>
        <authorList>
            <person name="Goeker M."/>
        </authorList>
    </citation>
    <scope>NUCLEOTIDE SEQUENCE</scope>
    <source>
        <strain evidence="2">DSM 19569</strain>
    </source>
</reference>
<evidence type="ECO:0000313" key="3">
    <source>
        <dbReference type="Proteomes" id="UP001223420"/>
    </source>
</evidence>
<dbReference type="Gene3D" id="3.40.710.10">
    <property type="entry name" value="DD-peptidase/beta-lactamase superfamily"/>
    <property type="match status" value="1"/>
</dbReference>
<proteinExistence type="predicted"/>
<dbReference type="InterPro" id="IPR050789">
    <property type="entry name" value="Diverse_Enzym_Activities"/>
</dbReference>
<dbReference type="EMBL" id="JAUSWL010000015">
    <property type="protein sequence ID" value="MDQ0546540.1"/>
    <property type="molecule type" value="Genomic_DNA"/>
</dbReference>
<dbReference type="InterPro" id="IPR012338">
    <property type="entry name" value="Beta-lactam/transpept-like"/>
</dbReference>
<gene>
    <name evidence="2" type="ORF">QO001_005492</name>
</gene>
<dbReference type="Pfam" id="PF00144">
    <property type="entry name" value="Beta-lactamase"/>
    <property type="match status" value="1"/>
</dbReference>
<sequence>MRSPPTFSLLLLDRLGDRLEVDVAASAIAGADLLIGSHDTDIWRRTAGFRDPVAGDPLRTDAIWRIYSMTKVVVSVAALVLAERGELRLDQPVADFIPAFDELYLSGSDGTRVPATTVPTVHDLLRHTAGIAYGYLGDGLTRRAYEADGLLSQVLDNAAFAERIARLPPQHQSGTISHYPDATDVLGRVMEVAGEADLQKVIENVLLKPLGMVETHFRMLAKLR</sequence>
<dbReference type="Proteomes" id="UP001223420">
    <property type="component" value="Unassembled WGS sequence"/>
</dbReference>
<name>A0AAJ1WZR3_9HYPH</name>
<organism evidence="2 3">
    <name type="scientific">Methylobacterium brachiatum</name>
    <dbReference type="NCBI Taxonomy" id="269660"/>
    <lineage>
        <taxon>Bacteria</taxon>
        <taxon>Pseudomonadati</taxon>
        <taxon>Pseudomonadota</taxon>
        <taxon>Alphaproteobacteria</taxon>
        <taxon>Hyphomicrobiales</taxon>
        <taxon>Methylobacteriaceae</taxon>
        <taxon>Methylobacterium</taxon>
    </lineage>
</organism>
<dbReference type="PANTHER" id="PTHR43283">
    <property type="entry name" value="BETA-LACTAMASE-RELATED"/>
    <property type="match status" value="1"/>
</dbReference>
<comment type="caution">
    <text evidence="2">The sequence shown here is derived from an EMBL/GenBank/DDBJ whole genome shotgun (WGS) entry which is preliminary data.</text>
</comment>
<evidence type="ECO:0000313" key="2">
    <source>
        <dbReference type="EMBL" id="MDQ0546540.1"/>
    </source>
</evidence>
<evidence type="ECO:0000259" key="1">
    <source>
        <dbReference type="Pfam" id="PF00144"/>
    </source>
</evidence>
<dbReference type="RefSeq" id="WP_230367813.1">
    <property type="nucleotide sequence ID" value="NZ_JAJALK010000016.1"/>
</dbReference>
<dbReference type="AlphaFoldDB" id="A0AAJ1WZR3"/>
<accession>A0AAJ1WZR3</accession>
<dbReference type="InterPro" id="IPR001466">
    <property type="entry name" value="Beta-lactam-related"/>
</dbReference>
<feature type="domain" description="Beta-lactamase-related" evidence="1">
    <location>
        <begin position="24"/>
        <end position="218"/>
    </location>
</feature>
<dbReference type="PANTHER" id="PTHR43283:SF3">
    <property type="entry name" value="BETA-LACTAMASE FAMILY PROTEIN (AFU_ORTHOLOGUE AFUA_5G07500)"/>
    <property type="match status" value="1"/>
</dbReference>